<dbReference type="SMART" id="SM00409">
    <property type="entry name" value="IG"/>
    <property type="match status" value="1"/>
</dbReference>
<feature type="compositionally biased region" description="Low complexity" evidence="25">
    <location>
        <begin position="1907"/>
        <end position="1925"/>
    </location>
</feature>
<keyword evidence="7 26" id="KW-0732">Signal</keyword>
<feature type="compositionally biased region" description="Polar residues" evidence="25">
    <location>
        <begin position="1054"/>
        <end position="1068"/>
    </location>
</feature>
<feature type="compositionally biased region" description="Low complexity" evidence="25">
    <location>
        <begin position="1854"/>
        <end position="1864"/>
    </location>
</feature>
<dbReference type="SMART" id="SM00445">
    <property type="entry name" value="LINK"/>
    <property type="match status" value="2"/>
</dbReference>
<keyword evidence="10" id="KW-0106">Calcium</keyword>
<feature type="compositionally biased region" description="Polar residues" evidence="25">
    <location>
        <begin position="4651"/>
        <end position="4669"/>
    </location>
</feature>
<reference evidence="32" key="3">
    <citation type="submission" date="2025-09" db="UniProtKB">
        <authorList>
            <consortium name="Ensembl"/>
        </authorList>
    </citation>
    <scope>IDENTIFICATION</scope>
</reference>
<dbReference type="Gene3D" id="2.10.25.10">
    <property type="entry name" value="Laminin"/>
    <property type="match status" value="2"/>
</dbReference>
<evidence type="ECO:0000256" key="23">
    <source>
        <dbReference type="PROSITE-ProRule" id="PRU00302"/>
    </source>
</evidence>
<feature type="region of interest" description="Disordered" evidence="25">
    <location>
        <begin position="3733"/>
        <end position="3769"/>
    </location>
</feature>
<dbReference type="SMART" id="SM00032">
    <property type="entry name" value="CCP"/>
    <property type="match status" value="1"/>
</dbReference>
<dbReference type="FunFam" id="3.10.100.10:FF:000003">
    <property type="entry name" value="Versican core protein"/>
    <property type="match status" value="1"/>
</dbReference>
<feature type="compositionally biased region" description="Acidic residues" evidence="25">
    <location>
        <begin position="2609"/>
        <end position="2619"/>
    </location>
</feature>
<dbReference type="PROSITE" id="PS01187">
    <property type="entry name" value="EGF_CA"/>
    <property type="match status" value="1"/>
</dbReference>
<evidence type="ECO:0000256" key="3">
    <source>
        <dbReference type="ARBA" id="ARBA00022525"/>
    </source>
</evidence>
<feature type="compositionally biased region" description="Low complexity" evidence="25">
    <location>
        <begin position="3015"/>
        <end position="3033"/>
    </location>
</feature>
<feature type="compositionally biased region" description="Polar residues" evidence="25">
    <location>
        <begin position="4069"/>
        <end position="4078"/>
    </location>
</feature>
<feature type="compositionally biased region" description="Polar residues" evidence="25">
    <location>
        <begin position="2441"/>
        <end position="2455"/>
    </location>
</feature>
<feature type="domain" description="Link" evidence="31">
    <location>
        <begin position="155"/>
        <end position="250"/>
    </location>
</feature>
<feature type="region of interest" description="Disordered" evidence="25">
    <location>
        <begin position="3399"/>
        <end position="3475"/>
    </location>
</feature>
<dbReference type="GO" id="GO:0045202">
    <property type="term" value="C:synapse"/>
    <property type="evidence" value="ECO:0007669"/>
    <property type="project" value="TreeGrafter"/>
</dbReference>
<feature type="compositionally biased region" description="Polar residues" evidence="25">
    <location>
        <begin position="4682"/>
        <end position="4692"/>
    </location>
</feature>
<feature type="compositionally biased region" description="Polar residues" evidence="25">
    <location>
        <begin position="2973"/>
        <end position="2986"/>
    </location>
</feature>
<dbReference type="SMART" id="SM00406">
    <property type="entry name" value="IGv"/>
    <property type="match status" value="1"/>
</dbReference>
<evidence type="ECO:0000256" key="4">
    <source>
        <dbReference type="ARBA" id="ARBA00022530"/>
    </source>
</evidence>
<evidence type="ECO:0000256" key="2">
    <source>
        <dbReference type="ARBA" id="ARBA00004593"/>
    </source>
</evidence>
<feature type="compositionally biased region" description="Polar residues" evidence="25">
    <location>
        <begin position="1547"/>
        <end position="1557"/>
    </location>
</feature>
<feature type="compositionally biased region" description="Polar residues" evidence="25">
    <location>
        <begin position="2920"/>
        <end position="2943"/>
    </location>
</feature>
<dbReference type="FunFam" id="2.10.25.10:FF:000006">
    <property type="entry name" value="Versican core protein-like isoform 1"/>
    <property type="match status" value="1"/>
</dbReference>
<feature type="domain" description="C-type lectin" evidence="28">
    <location>
        <begin position="5207"/>
        <end position="5321"/>
    </location>
</feature>
<feature type="domain" description="Sushi" evidence="30">
    <location>
        <begin position="5325"/>
        <end position="5385"/>
    </location>
</feature>
<dbReference type="GO" id="GO:0007155">
    <property type="term" value="P:cell adhesion"/>
    <property type="evidence" value="ECO:0007669"/>
    <property type="project" value="InterPro"/>
</dbReference>
<evidence type="ECO:0000259" key="28">
    <source>
        <dbReference type="PROSITE" id="PS50041"/>
    </source>
</evidence>
<feature type="region of interest" description="Disordered" evidence="25">
    <location>
        <begin position="534"/>
        <end position="581"/>
    </location>
</feature>
<evidence type="ECO:0000259" key="31">
    <source>
        <dbReference type="PROSITE" id="PS50963"/>
    </source>
</evidence>
<feature type="region of interest" description="Disordered" evidence="25">
    <location>
        <begin position="3179"/>
        <end position="3208"/>
    </location>
</feature>
<keyword evidence="14" id="KW-0966">Cell projection</keyword>
<feature type="domain" description="Ig-like" evidence="29">
    <location>
        <begin position="38"/>
        <end position="153"/>
    </location>
</feature>
<feature type="compositionally biased region" description="Polar residues" evidence="25">
    <location>
        <begin position="1150"/>
        <end position="1167"/>
    </location>
</feature>
<evidence type="ECO:0000256" key="8">
    <source>
        <dbReference type="ARBA" id="ARBA00022734"/>
    </source>
</evidence>
<evidence type="ECO:0000313" key="33">
    <source>
        <dbReference type="Proteomes" id="UP001501940"/>
    </source>
</evidence>
<evidence type="ECO:0000256" key="18">
    <source>
        <dbReference type="ARBA" id="ARBA00044099"/>
    </source>
</evidence>
<dbReference type="InterPro" id="IPR001304">
    <property type="entry name" value="C-type_lectin-like"/>
</dbReference>
<evidence type="ECO:0000256" key="1">
    <source>
        <dbReference type="ARBA" id="ARBA00004504"/>
    </source>
</evidence>
<dbReference type="Ensembl" id="ENSAOCT00000071871.1">
    <property type="protein sequence ID" value="ENSAOCP00000076457.1"/>
    <property type="gene ID" value="ENSAOCG00000025927.1"/>
</dbReference>
<feature type="compositionally biased region" description="Low complexity" evidence="25">
    <location>
        <begin position="2061"/>
        <end position="2084"/>
    </location>
</feature>
<keyword evidence="3" id="KW-0964">Secreted</keyword>
<evidence type="ECO:0000256" key="25">
    <source>
        <dbReference type="SAM" id="MobiDB-lite"/>
    </source>
</evidence>
<feature type="compositionally biased region" description="Polar residues" evidence="25">
    <location>
        <begin position="2572"/>
        <end position="2591"/>
    </location>
</feature>
<feature type="compositionally biased region" description="Polar residues" evidence="25">
    <location>
        <begin position="1103"/>
        <end position="1125"/>
    </location>
</feature>
<dbReference type="FunFam" id="3.10.100.10:FF:000002">
    <property type="entry name" value="Hyaluronan proteoglycan link protein 1"/>
    <property type="match status" value="1"/>
</dbReference>
<evidence type="ECO:0000259" key="30">
    <source>
        <dbReference type="PROSITE" id="PS50923"/>
    </source>
</evidence>
<dbReference type="InterPro" id="IPR018097">
    <property type="entry name" value="EGF_Ca-bd_CS"/>
</dbReference>
<dbReference type="GO" id="GO:0001501">
    <property type="term" value="P:skeletal system development"/>
    <property type="evidence" value="ECO:0007669"/>
    <property type="project" value="TreeGrafter"/>
</dbReference>
<protein>
    <recommendedName>
        <fullName evidence="18">Versican core protein</fullName>
    </recommendedName>
    <alternativeName>
        <fullName evidence="19">Chondroitin sulfate proteoglycan core protein 2</fullName>
    </alternativeName>
    <alternativeName>
        <fullName evidence="20">Large fibroblast proteoglycan</fullName>
    </alternativeName>
    <alternativeName>
        <fullName evidence="21">PG-M</fullName>
    </alternativeName>
</protein>
<feature type="region of interest" description="Disordered" evidence="25">
    <location>
        <begin position="4229"/>
        <end position="4280"/>
    </location>
</feature>
<feature type="compositionally biased region" description="Low complexity" evidence="25">
    <location>
        <begin position="2407"/>
        <end position="2422"/>
    </location>
</feature>
<feature type="compositionally biased region" description="Polar residues" evidence="25">
    <location>
        <begin position="2160"/>
        <end position="2173"/>
    </location>
</feature>
<feature type="region of interest" description="Disordered" evidence="25">
    <location>
        <begin position="2851"/>
        <end position="3055"/>
    </location>
</feature>
<dbReference type="PROSITE" id="PS50835">
    <property type="entry name" value="IG_LIKE"/>
    <property type="match status" value="1"/>
</dbReference>
<feature type="compositionally biased region" description="Basic and acidic residues" evidence="25">
    <location>
        <begin position="4267"/>
        <end position="4280"/>
    </location>
</feature>
<feature type="region of interest" description="Disordered" evidence="25">
    <location>
        <begin position="5067"/>
        <end position="5106"/>
    </location>
</feature>
<dbReference type="InterPro" id="IPR000538">
    <property type="entry name" value="Link_dom"/>
</dbReference>
<dbReference type="InterPro" id="IPR016186">
    <property type="entry name" value="C-type_lectin-like/link_sf"/>
</dbReference>
<feature type="compositionally biased region" description="Polar residues" evidence="25">
    <location>
        <begin position="3748"/>
        <end position="3767"/>
    </location>
</feature>
<feature type="region of interest" description="Disordered" evidence="25">
    <location>
        <begin position="1657"/>
        <end position="1677"/>
    </location>
</feature>
<keyword evidence="11" id="KW-0654">Proteoglycan</keyword>
<feature type="disulfide bond" evidence="22">
    <location>
        <begin position="5184"/>
        <end position="5193"/>
    </location>
</feature>
<evidence type="ECO:0000256" key="13">
    <source>
        <dbReference type="ARBA" id="ARBA00023180"/>
    </source>
</evidence>
<feature type="compositionally biased region" description="Low complexity" evidence="25">
    <location>
        <begin position="2962"/>
        <end position="2972"/>
    </location>
</feature>
<feature type="compositionally biased region" description="Polar residues" evidence="25">
    <location>
        <begin position="1212"/>
        <end position="1248"/>
    </location>
</feature>
<feature type="compositionally biased region" description="Polar residues" evidence="25">
    <location>
        <begin position="3182"/>
        <end position="3208"/>
    </location>
</feature>
<feature type="compositionally biased region" description="Polar residues" evidence="25">
    <location>
        <begin position="4234"/>
        <end position="4266"/>
    </location>
</feature>
<evidence type="ECO:0000313" key="32">
    <source>
        <dbReference type="Ensembl" id="ENSAOCP00000076457.1"/>
    </source>
</evidence>
<feature type="region of interest" description="Disordered" evidence="25">
    <location>
        <begin position="4069"/>
        <end position="4091"/>
    </location>
</feature>
<dbReference type="SUPFAM" id="SSF56436">
    <property type="entry name" value="C-type lectin-like"/>
    <property type="match status" value="3"/>
</dbReference>
<feature type="compositionally biased region" description="Basic and acidic residues" evidence="25">
    <location>
        <begin position="2363"/>
        <end position="2373"/>
    </location>
</feature>
<dbReference type="PROSITE" id="PS50963">
    <property type="entry name" value="LINK_2"/>
    <property type="match status" value="2"/>
</dbReference>
<dbReference type="GO" id="GO:0001750">
    <property type="term" value="C:photoreceptor outer segment"/>
    <property type="evidence" value="ECO:0007669"/>
    <property type="project" value="UniProtKB-SubCell"/>
</dbReference>
<feature type="disulfide bond" evidence="23">
    <location>
        <begin position="5356"/>
        <end position="5383"/>
    </location>
</feature>
<dbReference type="Gene3D" id="2.60.40.10">
    <property type="entry name" value="Immunoglobulins"/>
    <property type="match status" value="1"/>
</dbReference>
<feature type="compositionally biased region" description="Polar residues" evidence="25">
    <location>
        <begin position="2202"/>
        <end position="2223"/>
    </location>
</feature>
<feature type="compositionally biased region" description="Low complexity" evidence="25">
    <location>
        <begin position="2620"/>
        <end position="2638"/>
    </location>
</feature>
<comment type="caution">
    <text evidence="22">Lacks conserved residue(s) required for the propagation of feature annotation.</text>
</comment>
<feature type="compositionally biased region" description="Polar residues" evidence="25">
    <location>
        <begin position="2899"/>
        <end position="2910"/>
    </location>
</feature>
<dbReference type="CDD" id="cd03517">
    <property type="entry name" value="Link_domain_CSPGs_modules_1_3"/>
    <property type="match status" value="1"/>
</dbReference>
<dbReference type="FunFam" id="2.10.70.10:FF:000003">
    <property type="entry name" value="Versican core protein"/>
    <property type="match status" value="1"/>
</dbReference>
<feature type="compositionally biased region" description="Polar residues" evidence="25">
    <location>
        <begin position="2374"/>
        <end position="2389"/>
    </location>
</feature>
<dbReference type="InterPro" id="IPR000742">
    <property type="entry name" value="EGF"/>
</dbReference>
<keyword evidence="16" id="KW-0393">Immunoglobulin domain</keyword>
<feature type="compositionally biased region" description="Polar residues" evidence="25">
    <location>
        <begin position="2712"/>
        <end position="2727"/>
    </location>
</feature>
<feature type="region of interest" description="Disordered" evidence="25">
    <location>
        <begin position="2712"/>
        <end position="2781"/>
    </location>
</feature>
<dbReference type="InterPro" id="IPR033987">
    <property type="entry name" value="CSPG_CTLD"/>
</dbReference>
<dbReference type="SUPFAM" id="SSF48726">
    <property type="entry name" value="Immunoglobulin"/>
    <property type="match status" value="1"/>
</dbReference>
<feature type="disulfide bond" evidence="24">
    <location>
        <begin position="299"/>
        <end position="320"/>
    </location>
</feature>
<dbReference type="Pfam" id="PF00008">
    <property type="entry name" value="EGF"/>
    <property type="match status" value="1"/>
</dbReference>
<feature type="region of interest" description="Disordered" evidence="25">
    <location>
        <begin position="2017"/>
        <end position="2123"/>
    </location>
</feature>
<dbReference type="GO" id="GO:0007417">
    <property type="term" value="P:central nervous system development"/>
    <property type="evidence" value="ECO:0007669"/>
    <property type="project" value="TreeGrafter"/>
</dbReference>
<feature type="compositionally biased region" description="Polar residues" evidence="25">
    <location>
        <begin position="4775"/>
        <end position="4803"/>
    </location>
</feature>
<feature type="compositionally biased region" description="Polar residues" evidence="25">
    <location>
        <begin position="1937"/>
        <end position="1951"/>
    </location>
</feature>
<gene>
    <name evidence="32" type="primary">VCAN</name>
</gene>
<feature type="compositionally biased region" description="Basic and acidic residues" evidence="25">
    <location>
        <begin position="1807"/>
        <end position="1819"/>
    </location>
</feature>
<dbReference type="CDD" id="cd00033">
    <property type="entry name" value="CCP"/>
    <property type="match status" value="1"/>
</dbReference>
<evidence type="ECO:0000259" key="27">
    <source>
        <dbReference type="PROSITE" id="PS50026"/>
    </source>
</evidence>
<keyword evidence="6 23" id="KW-0768">Sushi</keyword>
<feature type="region of interest" description="Disordered" evidence="25">
    <location>
        <begin position="1601"/>
        <end position="1632"/>
    </location>
</feature>
<feature type="domain" description="EGF-like" evidence="27">
    <location>
        <begin position="5120"/>
        <end position="5156"/>
    </location>
</feature>
<feature type="compositionally biased region" description="Low complexity" evidence="25">
    <location>
        <begin position="2224"/>
        <end position="2235"/>
    </location>
</feature>
<feature type="compositionally biased region" description="Polar residues" evidence="25">
    <location>
        <begin position="2995"/>
        <end position="3009"/>
    </location>
</feature>
<comment type="function">
    <text evidence="17">May play a role in intercellular signaling and in connecting cells with the extracellular matrix. May take part in the regulation of cell motility, growth and differentiation. Binds hyaluronic acid.</text>
</comment>
<feature type="compositionally biased region" description="Polar residues" evidence="25">
    <location>
        <begin position="3559"/>
        <end position="3574"/>
    </location>
</feature>
<feature type="compositionally biased region" description="Polar residues" evidence="25">
    <location>
        <begin position="1887"/>
        <end position="1901"/>
    </location>
</feature>
<feature type="compositionally biased region" description="Polar residues" evidence="25">
    <location>
        <begin position="1781"/>
        <end position="1804"/>
    </location>
</feature>
<dbReference type="SMART" id="SM00179">
    <property type="entry name" value="EGF_CA"/>
    <property type="match status" value="1"/>
</dbReference>
<dbReference type="Pfam" id="PF00084">
    <property type="entry name" value="Sushi"/>
    <property type="match status" value="1"/>
</dbReference>
<dbReference type="SUPFAM" id="SSF57196">
    <property type="entry name" value="EGF/Laminin"/>
    <property type="match status" value="1"/>
</dbReference>
<dbReference type="SUPFAM" id="SSF57535">
    <property type="entry name" value="Complement control module/SCR domain"/>
    <property type="match status" value="1"/>
</dbReference>
<evidence type="ECO:0000256" key="6">
    <source>
        <dbReference type="ARBA" id="ARBA00022659"/>
    </source>
</evidence>
<dbReference type="CDD" id="cd03520">
    <property type="entry name" value="Link_domain_CSPGs_modules_2_4"/>
    <property type="match status" value="1"/>
</dbReference>
<dbReference type="PRINTS" id="PR01265">
    <property type="entry name" value="LINKMODULE"/>
</dbReference>
<dbReference type="InterPro" id="IPR035976">
    <property type="entry name" value="Sushi/SCR/CCP_sf"/>
</dbReference>
<feature type="region of interest" description="Disordered" evidence="25">
    <location>
        <begin position="3537"/>
        <end position="3574"/>
    </location>
</feature>
<feature type="compositionally biased region" description="Low complexity" evidence="25">
    <location>
        <begin position="1042"/>
        <end position="1053"/>
    </location>
</feature>
<feature type="disulfide bond" evidence="22">
    <location>
        <begin position="5146"/>
        <end position="5155"/>
    </location>
</feature>
<feature type="compositionally biased region" description="Polar residues" evidence="25">
    <location>
        <begin position="4623"/>
        <end position="4636"/>
    </location>
</feature>
<keyword evidence="5 22" id="KW-0245">EGF-like domain</keyword>
<feature type="compositionally biased region" description="Polar residues" evidence="25">
    <location>
        <begin position="4583"/>
        <end position="4597"/>
    </location>
</feature>
<feature type="compositionally biased region" description="Low complexity" evidence="25">
    <location>
        <begin position="1193"/>
        <end position="1211"/>
    </location>
</feature>
<dbReference type="Gene3D" id="2.10.70.10">
    <property type="entry name" value="Complement Module, domain 1"/>
    <property type="match status" value="1"/>
</dbReference>
<evidence type="ECO:0000256" key="12">
    <source>
        <dbReference type="ARBA" id="ARBA00023157"/>
    </source>
</evidence>
<feature type="domain" description="EGF-like" evidence="27">
    <location>
        <begin position="5158"/>
        <end position="5194"/>
    </location>
</feature>
<feature type="compositionally biased region" description="Polar residues" evidence="25">
    <location>
        <begin position="3045"/>
        <end position="3055"/>
    </location>
</feature>
<evidence type="ECO:0000256" key="11">
    <source>
        <dbReference type="ARBA" id="ARBA00022974"/>
    </source>
</evidence>
<feature type="region of interest" description="Disordered" evidence="25">
    <location>
        <begin position="4612"/>
        <end position="4636"/>
    </location>
</feature>
<proteinExistence type="predicted"/>
<dbReference type="InterPro" id="IPR003599">
    <property type="entry name" value="Ig_sub"/>
</dbReference>
<evidence type="ECO:0000256" key="20">
    <source>
        <dbReference type="ARBA" id="ARBA00044263"/>
    </source>
</evidence>
<feature type="compositionally biased region" description="Basic and acidic residues" evidence="25">
    <location>
        <begin position="1008"/>
        <end position="1017"/>
    </location>
</feature>
<feature type="region of interest" description="Disordered" evidence="25">
    <location>
        <begin position="2297"/>
        <end position="2351"/>
    </location>
</feature>
<dbReference type="GO" id="GO:0005540">
    <property type="term" value="F:hyaluronic acid binding"/>
    <property type="evidence" value="ECO:0007669"/>
    <property type="project" value="UniProtKB-KW"/>
</dbReference>
<evidence type="ECO:0000256" key="26">
    <source>
        <dbReference type="SAM" id="SignalP"/>
    </source>
</evidence>
<feature type="compositionally biased region" description="Basic and acidic residues" evidence="25">
    <location>
        <begin position="1032"/>
        <end position="1041"/>
    </location>
</feature>
<feature type="region of interest" description="Disordered" evidence="25">
    <location>
        <begin position="4651"/>
        <end position="4701"/>
    </location>
</feature>
<feature type="compositionally biased region" description="Polar residues" evidence="25">
    <location>
        <begin position="1609"/>
        <end position="1624"/>
    </location>
</feature>
<dbReference type="Pfam" id="PF07686">
    <property type="entry name" value="V-set"/>
    <property type="match status" value="1"/>
</dbReference>
<keyword evidence="15" id="KW-0373">Hyaluronic acid</keyword>
<evidence type="ECO:0000256" key="19">
    <source>
        <dbReference type="ARBA" id="ARBA00044230"/>
    </source>
</evidence>
<keyword evidence="13" id="KW-0325">Glycoprotein</keyword>
<dbReference type="Gene3D" id="3.10.100.10">
    <property type="entry name" value="Mannose-Binding Protein A, subunit A"/>
    <property type="match status" value="3"/>
</dbReference>
<evidence type="ECO:0000259" key="29">
    <source>
        <dbReference type="PROSITE" id="PS50835"/>
    </source>
</evidence>
<dbReference type="CDD" id="cd00054">
    <property type="entry name" value="EGF_CA"/>
    <property type="match status" value="2"/>
</dbReference>
<keyword evidence="12 22" id="KW-1015">Disulfide bond</keyword>
<feature type="chain" id="PRO_5043490481" description="Versican core protein" evidence="26">
    <location>
        <begin position="22"/>
        <end position="5437"/>
    </location>
</feature>
<evidence type="ECO:0000256" key="5">
    <source>
        <dbReference type="ARBA" id="ARBA00022536"/>
    </source>
</evidence>
<organism evidence="32 33">
    <name type="scientific">Amphiprion ocellaris</name>
    <name type="common">Clown anemonefish</name>
    <dbReference type="NCBI Taxonomy" id="80972"/>
    <lineage>
        <taxon>Eukaryota</taxon>
        <taxon>Metazoa</taxon>
        <taxon>Chordata</taxon>
        <taxon>Craniata</taxon>
        <taxon>Vertebrata</taxon>
        <taxon>Euteleostomi</taxon>
        <taxon>Actinopterygii</taxon>
        <taxon>Neopterygii</taxon>
        <taxon>Teleostei</taxon>
        <taxon>Neoteleostei</taxon>
        <taxon>Acanthomorphata</taxon>
        <taxon>Ovalentaria</taxon>
        <taxon>Pomacentridae</taxon>
        <taxon>Amphiprion</taxon>
    </lineage>
</organism>
<feature type="compositionally biased region" description="Polar residues" evidence="25">
    <location>
        <begin position="2491"/>
        <end position="2505"/>
    </location>
</feature>
<feature type="region of interest" description="Disordered" evidence="25">
    <location>
        <begin position="1766"/>
        <end position="1821"/>
    </location>
</feature>
<feature type="region of interest" description="Disordered" evidence="25">
    <location>
        <begin position="2160"/>
        <end position="2235"/>
    </location>
</feature>
<dbReference type="CDD" id="cd03588">
    <property type="entry name" value="CLECT_CSPGs"/>
    <property type="match status" value="1"/>
</dbReference>
<feature type="compositionally biased region" description="Polar residues" evidence="25">
    <location>
        <begin position="608"/>
        <end position="617"/>
    </location>
</feature>
<feature type="compositionally biased region" description="Basic and acidic residues" evidence="25">
    <location>
        <begin position="4397"/>
        <end position="4411"/>
    </location>
</feature>
<feature type="region of interest" description="Disordered" evidence="25">
    <location>
        <begin position="2363"/>
        <end position="2508"/>
    </location>
</feature>
<feature type="compositionally biased region" description="Polar residues" evidence="25">
    <location>
        <begin position="3457"/>
        <end position="3475"/>
    </location>
</feature>
<feature type="signal peptide" evidence="26">
    <location>
        <begin position="1"/>
        <end position="21"/>
    </location>
</feature>
<feature type="compositionally biased region" description="Low complexity" evidence="25">
    <location>
        <begin position="1132"/>
        <end position="1144"/>
    </location>
</feature>
<evidence type="ECO:0000256" key="16">
    <source>
        <dbReference type="ARBA" id="ARBA00023319"/>
    </source>
</evidence>
<dbReference type="SMART" id="SM00181">
    <property type="entry name" value="EGF"/>
    <property type="match status" value="2"/>
</dbReference>
<dbReference type="PROSITE" id="PS00615">
    <property type="entry name" value="C_TYPE_LECTIN_1"/>
    <property type="match status" value="1"/>
</dbReference>
<feature type="compositionally biased region" description="Low complexity" evidence="25">
    <location>
        <begin position="4885"/>
        <end position="4896"/>
    </location>
</feature>
<feature type="compositionally biased region" description="Polar residues" evidence="25">
    <location>
        <begin position="2333"/>
        <end position="2351"/>
    </location>
</feature>
<dbReference type="GO" id="GO:0005615">
    <property type="term" value="C:extracellular space"/>
    <property type="evidence" value="ECO:0007669"/>
    <property type="project" value="TreeGrafter"/>
</dbReference>
<dbReference type="InterPro" id="IPR013783">
    <property type="entry name" value="Ig-like_fold"/>
</dbReference>
<feature type="disulfide bond" evidence="24">
    <location>
        <begin position="201"/>
        <end position="222"/>
    </location>
</feature>
<dbReference type="PROSITE" id="PS50026">
    <property type="entry name" value="EGF_3"/>
    <property type="match status" value="2"/>
</dbReference>
<dbReference type="GO" id="GO:0010001">
    <property type="term" value="P:glial cell differentiation"/>
    <property type="evidence" value="ECO:0007669"/>
    <property type="project" value="TreeGrafter"/>
</dbReference>
<feature type="compositionally biased region" description="Polar residues" evidence="25">
    <location>
        <begin position="2652"/>
        <end position="2665"/>
    </location>
</feature>
<feature type="region of interest" description="Disordered" evidence="25">
    <location>
        <begin position="968"/>
        <end position="1259"/>
    </location>
</feature>
<feature type="compositionally biased region" description="Low complexity" evidence="25">
    <location>
        <begin position="3733"/>
        <end position="3746"/>
    </location>
</feature>
<keyword evidence="8" id="KW-0430">Lectin</keyword>
<feature type="region of interest" description="Disordered" evidence="25">
    <location>
        <begin position="3266"/>
        <end position="3286"/>
    </location>
</feature>
<dbReference type="GeneTree" id="ENSGT00940000156102"/>
<dbReference type="PANTHER" id="PTHR22804">
    <property type="entry name" value="AGGRECAN/VERSICAN PROTEOGLYCAN"/>
    <property type="match status" value="1"/>
</dbReference>
<feature type="compositionally biased region" description="Polar residues" evidence="25">
    <location>
        <begin position="2423"/>
        <end position="2432"/>
    </location>
</feature>
<comment type="subcellular location">
    <subcellularLocation>
        <location evidence="1">Cell projection</location>
        <location evidence="1">Cilium</location>
        <location evidence="1">Photoreceptor outer segment</location>
    </subcellularLocation>
    <subcellularLocation>
        <location evidence="2">Secreted</location>
        <location evidence="2">Extracellular space</location>
        <location evidence="2">Extracellular matrix</location>
        <location evidence="2">Interphotoreceptor matrix</location>
    </subcellularLocation>
</comment>
<feature type="compositionally biased region" description="Polar residues" evidence="25">
    <location>
        <begin position="2017"/>
        <end position="2037"/>
    </location>
</feature>
<keyword evidence="4" id="KW-0272">Extracellular matrix</keyword>
<dbReference type="GO" id="GO:0002052">
    <property type="term" value="P:positive regulation of neuroblast proliferation"/>
    <property type="evidence" value="ECO:0007669"/>
    <property type="project" value="TreeGrafter"/>
</dbReference>
<dbReference type="InterPro" id="IPR050691">
    <property type="entry name" value="Hyaluronan_bind_Proteoglycan"/>
</dbReference>
<feature type="compositionally biased region" description="Low complexity" evidence="25">
    <location>
        <begin position="2174"/>
        <end position="2196"/>
    </location>
</feature>
<evidence type="ECO:0000256" key="10">
    <source>
        <dbReference type="ARBA" id="ARBA00022837"/>
    </source>
</evidence>
<dbReference type="PROSITE" id="PS50923">
    <property type="entry name" value="SUSHI"/>
    <property type="match status" value="1"/>
</dbReference>
<feature type="region of interest" description="Disordered" evidence="25">
    <location>
        <begin position="4770"/>
        <end position="4903"/>
    </location>
</feature>
<feature type="compositionally biased region" description="Polar residues" evidence="25">
    <location>
        <begin position="4452"/>
        <end position="4472"/>
    </location>
</feature>
<dbReference type="InterPro" id="IPR016187">
    <property type="entry name" value="CTDL_fold"/>
</dbReference>
<dbReference type="Pfam" id="PF00193">
    <property type="entry name" value="Xlink"/>
    <property type="match status" value="2"/>
</dbReference>
<feature type="compositionally biased region" description="Low complexity" evidence="25">
    <location>
        <begin position="3543"/>
        <end position="3552"/>
    </location>
</feature>
<reference evidence="32" key="2">
    <citation type="submission" date="2025-08" db="UniProtKB">
        <authorList>
            <consortium name="Ensembl"/>
        </authorList>
    </citation>
    <scope>IDENTIFICATION</scope>
</reference>
<feature type="region of interest" description="Disordered" evidence="25">
    <location>
        <begin position="2572"/>
        <end position="2675"/>
    </location>
</feature>
<dbReference type="GO" id="GO:0030246">
    <property type="term" value="F:carbohydrate binding"/>
    <property type="evidence" value="ECO:0007669"/>
    <property type="project" value="UniProtKB-KW"/>
</dbReference>
<feature type="compositionally biased region" description="Basic and acidic residues" evidence="25">
    <location>
        <begin position="4437"/>
        <end position="4446"/>
    </location>
</feature>
<feature type="disulfide bond" evidence="23">
    <location>
        <begin position="5327"/>
        <end position="5370"/>
    </location>
</feature>
<reference evidence="32 33" key="1">
    <citation type="submission" date="2022-01" db="EMBL/GenBank/DDBJ databases">
        <title>A chromosome-scale genome assembly of the false clownfish, Amphiprion ocellaris.</title>
        <authorList>
            <person name="Ryu T."/>
        </authorList>
    </citation>
    <scope>NUCLEOTIDE SEQUENCE [LARGE SCALE GENOMIC DNA]</scope>
</reference>
<feature type="compositionally biased region" description="Polar residues" evidence="25">
    <location>
        <begin position="4479"/>
        <end position="4510"/>
    </location>
</feature>
<dbReference type="InterPro" id="IPR007110">
    <property type="entry name" value="Ig-like_dom"/>
</dbReference>
<dbReference type="InterPro" id="IPR018378">
    <property type="entry name" value="C-type_lectin_CS"/>
</dbReference>
<feature type="compositionally biased region" description="Low complexity" evidence="25">
    <location>
        <begin position="3610"/>
        <end position="3624"/>
    </location>
</feature>
<feature type="compositionally biased region" description="Low complexity" evidence="25">
    <location>
        <begin position="2728"/>
        <end position="2750"/>
    </location>
</feature>
<evidence type="ECO:0000256" key="24">
    <source>
        <dbReference type="PROSITE-ProRule" id="PRU00323"/>
    </source>
</evidence>
<dbReference type="InterPro" id="IPR013106">
    <property type="entry name" value="Ig_V-set"/>
</dbReference>
<feature type="compositionally biased region" description="Polar residues" evidence="25">
    <location>
        <begin position="1075"/>
        <end position="1086"/>
    </location>
</feature>
<feature type="compositionally biased region" description="Basic and acidic residues" evidence="25">
    <location>
        <begin position="4848"/>
        <end position="4866"/>
    </location>
</feature>
<feature type="region of interest" description="Disordered" evidence="25">
    <location>
        <begin position="4919"/>
        <end position="4971"/>
    </location>
</feature>
<evidence type="ECO:0000256" key="9">
    <source>
        <dbReference type="ARBA" id="ARBA00022737"/>
    </source>
</evidence>
<name>A0AAQ6AH61_AMPOC</name>
<dbReference type="GO" id="GO:0033165">
    <property type="term" value="C:interphotoreceptor matrix"/>
    <property type="evidence" value="ECO:0007669"/>
    <property type="project" value="UniProtKB-SubCell"/>
</dbReference>
<dbReference type="GO" id="GO:0005509">
    <property type="term" value="F:calcium ion binding"/>
    <property type="evidence" value="ECO:0007669"/>
    <property type="project" value="InterPro"/>
</dbReference>
<evidence type="ECO:0000256" key="17">
    <source>
        <dbReference type="ARBA" id="ARBA00043896"/>
    </source>
</evidence>
<evidence type="ECO:0000256" key="7">
    <source>
        <dbReference type="ARBA" id="ARBA00022729"/>
    </source>
</evidence>
<dbReference type="GO" id="GO:0072534">
    <property type="term" value="C:perineuronal net"/>
    <property type="evidence" value="ECO:0007669"/>
    <property type="project" value="TreeGrafter"/>
</dbReference>
<feature type="compositionally biased region" description="Low complexity" evidence="25">
    <location>
        <begin position="2461"/>
        <end position="2479"/>
    </location>
</feature>
<dbReference type="Pfam" id="PF00059">
    <property type="entry name" value="Lectin_C"/>
    <property type="match status" value="1"/>
</dbReference>
<evidence type="ECO:0000256" key="22">
    <source>
        <dbReference type="PROSITE-ProRule" id="PRU00076"/>
    </source>
</evidence>
<feature type="compositionally biased region" description="Low complexity" evidence="25">
    <location>
        <begin position="4919"/>
        <end position="4943"/>
    </location>
</feature>
<keyword evidence="9" id="KW-0677">Repeat</keyword>
<dbReference type="InterPro" id="IPR000436">
    <property type="entry name" value="Sushi_SCR_CCP_dom"/>
</dbReference>
<feature type="region of interest" description="Disordered" evidence="25">
    <location>
        <begin position="4369"/>
        <end position="4597"/>
    </location>
</feature>
<dbReference type="PROSITE" id="PS01186">
    <property type="entry name" value="EGF_2"/>
    <property type="match status" value="1"/>
</dbReference>
<dbReference type="PROSITE" id="PS00010">
    <property type="entry name" value="ASX_HYDROXYL"/>
    <property type="match status" value="1"/>
</dbReference>
<dbReference type="SMART" id="SM00034">
    <property type="entry name" value="CLECT"/>
    <property type="match status" value="1"/>
</dbReference>
<feature type="region of interest" description="Disordered" evidence="25">
    <location>
        <begin position="600"/>
        <end position="622"/>
    </location>
</feature>
<feature type="region of interest" description="Disordered" evidence="25">
    <location>
        <begin position="1878"/>
        <end position="1954"/>
    </location>
</feature>
<feature type="region of interest" description="Disordered" evidence="25">
    <location>
        <begin position="1547"/>
        <end position="1575"/>
    </location>
</feature>
<dbReference type="PROSITE" id="PS50041">
    <property type="entry name" value="C_TYPE_LECTIN_2"/>
    <property type="match status" value="1"/>
</dbReference>
<dbReference type="PANTHER" id="PTHR22804:SF6">
    <property type="entry name" value="VERSICAN CORE PROTEIN"/>
    <property type="match status" value="1"/>
</dbReference>
<feature type="compositionally biased region" description="Low complexity" evidence="25">
    <location>
        <begin position="4549"/>
        <end position="4568"/>
    </location>
</feature>
<dbReference type="InterPro" id="IPR000152">
    <property type="entry name" value="EGF-type_Asp/Asn_hydroxyl_site"/>
</dbReference>
<dbReference type="FunFam" id="3.10.100.10:FF:000011">
    <property type="entry name" value="Aggrecan core protein"/>
    <property type="match status" value="1"/>
</dbReference>
<accession>A0AAQ6AH61</accession>
<evidence type="ECO:0000256" key="14">
    <source>
        <dbReference type="ARBA" id="ARBA00023273"/>
    </source>
</evidence>
<dbReference type="PROSITE" id="PS01241">
    <property type="entry name" value="LINK_1"/>
    <property type="match status" value="1"/>
</dbReference>
<feature type="compositionally biased region" description="Polar residues" evidence="25">
    <location>
        <begin position="2756"/>
        <end position="2777"/>
    </location>
</feature>
<keyword evidence="33" id="KW-1185">Reference proteome</keyword>
<dbReference type="InterPro" id="IPR036179">
    <property type="entry name" value="Ig-like_dom_sf"/>
</dbReference>
<feature type="region of interest" description="Disordered" evidence="25">
    <location>
        <begin position="1840"/>
        <end position="1866"/>
    </location>
</feature>
<dbReference type="Proteomes" id="UP001501940">
    <property type="component" value="Chromosome 6"/>
</dbReference>
<dbReference type="InterPro" id="IPR001881">
    <property type="entry name" value="EGF-like_Ca-bd_dom"/>
</dbReference>
<feature type="region of interest" description="Disordered" evidence="25">
    <location>
        <begin position="395"/>
        <end position="433"/>
    </location>
</feature>
<sequence length="5437" mass="576372">MHTNMILNIKHILWLYCLCEAATETASNTLSIIRPVTGSLSGKVNLPCFFSTIPTSAPVISPNGTAIYSTDYLRIKWTKIEGEVESTVLVAQNGVIKIGSSYRNRVSVPSHPEDVGDASLTMVKLRASDAGTYRCEVMYGIEDTQDTVNLDVSGVVFHYRASTSRYTLGYQKAVQTCQDVGATIATYDQLKAAYEDGFDQCDAGWIADQTVRYPIIKPRKGCYGNLLAKPGVRSYGTRKPTETYDVYCYVDKLDGEVFYAPVTRKMTFEEAREECKKRNAVLASPGQLHAAWRQGLDRCDYGWLSDGSARHPVAVPRIKCGGGLLGVRTMYRYRNQTGFPEPTRKLGAYCFKGRTWVINQTSFVDVSVAAITTSTTSPTTIPLLETTTNILTTTSDTVSHPEESPDSPATNPPSYPMFSTSMAPPHPTPGGQEEELITTVAPTIKEEHEDTEVTTAKDFDINDFVNQSINFEEIVPHRGDTISKPTTDSTDSTVSIDTDDHSVIEISTIQPDVPIPDDSLSTEPMFAEGKTEETIVDSGITTAMTSDLTDSPTESTEPTHEEDLSSSESPSSTSNIELQSTPFPDYYDEIETDFALHALPPVQPPEQDLSSSPSHSTGMVDITDQTTIPTTVLTDTTFMCDTQPGSEVAITTTGPPETTSTATQTTPQTQDAQTLVTSAAATSTVALIDSETSVEDEASLTTVRIFDESTTQMPEHSGDTLTESDTVTEIGTEFFTSTPVASTVSSTITSPVAVVTDEQSIQMQNISVDQALQPQDSQSPAIPVVPDHPTLSIADGEPILQSGDPDAFPAATVTITPTVSFINGKQEITLEPRSPEVKEAKGTEIMTNATTLGASDEITTVFDYSWTDAPGDTSTESTEEPTATLTTSTEIPDVDEYDSNIIPIVESTPPHIEDELTTKGQAETNITSAPASTVADEASSNITQKPEFSPAATDTTDFVPTVIPAGTEITKGTEETQTTKPHTDSSVSTTSVREEVGVSGSTPTYVKSDSDVTLSEKPEDESPVTSATELYSMRDKAETTAETKSTSATPAAEDSTQSALQTVYTPSSDDADGKTPTSTSDSQGPTQDVKGGTEIQTPKEFAFSTTPSVFSGSGSPEQIAKTETTPAVDIGSTESSASAATAHAETSESRLTSQGGSTVSQIPSISPTEKVATDAMSRPGEEGSTVRTVNMFTTSPQSHTSSLTTTHTKSQVPQESEITSQTLQTNDTDKASSPATSVMEKTSVLSTPQEDETKTTSSYKSIAATDSPLYSAIEIIKTTVASFTEFFSQYSSQSAPVITELPEEKQGSSEEIVTGVTDMKASTDQTSWSVPTSASSVKPAESLSTAVATVELSSVAVDTAQTQSFSVNLTETGALHSGTAGEIADDQTPRTIITEATVSPSVLSTEKAVTGTKQYEQVHGSTTAGTIVSSKDYTLSPDISKSDITKGTTKPSESKITLKTDTSEMSMAPTSLPSCNTGSEVTKEQTETTFISMEPVASGETDIDISTVPSSVAEVSSERPTTASTVFSSENTTLTVLTTMSSVTKTEIPTMTASLETQTDEETSGEERTKTFSTDYTSVPASSLFSTENLTALPVERHESALTGHTEKASVTSVADTAEESSVLTPKEETMSIQTASVTASLYSSEPPTTNIAEETESDMKQETEMTSHSGPPSDSPLLDVTSISSITMSPSALSVTKSTAVDVEAEDISSQPSVYDSIPSIGGSTLKPESTSFFISTETEMSKDHTLDYTAESFIVSTTVSSVTRKDTPAVTQAKKNESTEISSKHTTVPTGSSLFSTETPTAVSVERHDSSPTDETGKTSLAAVTDKTEQSSVITTIDVDGSGDQTPDMFTSSASVRPTSSSLYSTEAPTVQSFGTADTLETEKSMITSRSKEPSVSTVSDEKVTSPSTVSPSVASVMPSSISDIEDDGISSQSTMVESVPSTSGSTLKPETESFLITTDAEGSGYSTADSTEGTSITATSVSSLSTTLSPSVTASHTFDTSDSLITGVTSASSLYSTEKPTSLSPYTNETIATSKSDEASVTPYESSSLPITDEEISGNESTETSSTVSSSATASSLFSTEKTTALPDEELKSALTEQTERVSVTSITDESEDSSVLTPEDGNIFIQTSPVTSSHYSSGPSTTNIPMATGSEISEQTLMTSHSEQPSVSPLSDVTSISVSPSLSSVPSSTAVDIGGEDLSSQPSVDDSIPSISGSTLKPESTSFFTSTDTYSSGDHSLDYTTESFIVSTTVSPITRKDTPAMTLSIETETSDESETAITAASSFYSTEIPTSVSLDTQETVTTSKSEDDSTSLDESTTFSTTDEESSGDLTTEISSKHTTIPTGSSLFSTETPAAVLLEKHDSSPTDETGKTSVSPVTGKTEQYSVITPIDVDGSGDQTPDMFTSSASVRPTSSSLSSTEAPTVQSFGTADTLETEKSTITSRSKEPSVSTVSDEKVTSPSTVSPSVASVMPSSISDIEDDGISSQSTMVESVPSTSGSTLKPETESFLITTDAEGSGYSTADSTEGTSITATSVSSLSTTLSPSVTASHTFDTSDSLITGVTSASSLYSTEKPSSLSPYTNETIATSKSDEASVTPYESSSLPITDEEISGDESTETSSTVSSSATASSLFSTEKTTALPDEELESALTEQTERVSMTSITDKSEDSSVLTPEDGNIFIQMSPVTSSHYSSGPPITNIPMAAGSEVTEQTLMTSHSEQPSVSPLSDVTSISVSPSLSSVPSSTAVDMGGEDLSSQPSVDDSIPSISGSTLKPESTSFFTSTDTYSSGDHSLDYTTESFIVSTTVSPITRKDTPAMTLSIETETSDESETAITAASSFYSTEIPTSVSLDTQETVTTSKSEDDSTSLDESTTFSTTDEESSGDLTTEISSKHTRVPTGSSLFSTETPATVLVERLDSSPTNETGKTSVSPVTGKTEQYSVITPIDVDGSGDQTPDMFTSSASVRPTSSSLYSTEAPTVQSLGTVDTLETEKSTITSRSEEPSVSTVSDEKVTSPSTVSPSVASVMPSSISDIEDDGISSQSTMVESVPSISGSTLKSETESFFITTDAESSGDSTANSNKMSTSTAISSTFTTESVSVTASHIFDTNETSMTASSVVIKESYSDSTQVQPDEDVYYSGSTDFTSVESSPSFLKETLKPTSAPFTTDLSSLFTDQEDSADVSTSPEIPVQTTASTATPKSSMFSTQRPIFTTSPKTETTEVLKSQVTVASSLFSTEKLTSVPPTASSQPHSQYAFSTAADESQVALTQSTSQHDVESSTKSSSDFMSTEAIQISATTELMTSSVSDSESVDFTETGYSGDGISAYTVETSIETQTMAKGPSLVLTALSTNTHIPPSTSLFSEEATSSSREFATSTPSPYTLETSQPIPICRFTAFTTEEPFPDPDRESSGGFPEEDDLESSPDGSGAEVPIETTKNPQDDFSVATDETEIDETKSTTTHVTEEIMSSTQSPHMTTTESFITEQGSGVFPDDSAVEDEGSGTNFNVSATFVPVTSSPVISMTLAAIEQTDFTHKIITENPDTSTTSSLYSTKKPTAESPETLTSKAPTLSSAPPSIFTEEGGSGNHTTDIFTKVHGADFLMLSTMKPTTATTHTSESTNTTRSIASSLFSTEKPKTTTALYESRTSGTAKSTVTAASSLQSSERPSITTEYAFIDTYLSTTDEPALSSSFTLTEGESSGNQTSELFTSEPAVMQSVTFGEATGETETFVSVAPTSDEQTSSQESEITLDTGSPITSEATEHPVTSTGKDEVAVAEHITQSSYTAMSSHATEASVSDHTVVDFTSTSSSSEHRQDEVASMSTPIPTILYHSVTDQQVVIITPSSSQANTDLTEQTPTMVLHGSKPSTSTSIIFTEGLKDEEELFSVASDLMKEDSPTPELITIDDRIIDADAVSIVPSSSFYPTIQTEEAGGVTAITMTQGLEVAEEPEGSGTVSGTFLTPTQITAHATSATGSSLASTASLSPSKSSPVEGVSTIKSSSEEKVTLSPQATLATAVSAKSSSEEIFDLTTPHTIVFIETHTKPDPELPHDDLTLASHTLTADRSFVTPVSSEEYMSSTAEEEKSLTSSPTAITTTAQTTTAHVISDEISSSSILTQTTEPSVTVMVYTPVSTELGTVKATSKAADDGHHSSVETLEKISASSVDGWTASEIPVTSTVSSMFSTVTEPVTQTAAPLHSTMKVDQMPSTATVYPSYHTDKISMASITDVAGMEGSGDTTTELSDSVTSETAETPVSFLFSTDKPTTVTQKDDSETTDTEKLSLSESVSFPTTGAMSTTAHEESTFMSTVPSPQSTTELEVMVQFATTFAPEPDATQSEMTFQQARSEITFTHHPHSDISSETAVLATTSPMLPTEESSQDLNPSDTAEAPSRASVTKEVSTDAERGSDRHGDNQEMSTSPPMRIGTQPSEVELMTPKLATDKSVKPEDEAVIAETTSSRVSNSVETSAQSSSEQTLEERSSSPSVQAKNTPSPTVSSLFSTETPRVASTSDVTEQEASKGWITGFPLDPSHSTTEKLTSVLLETYTSTDQEGSSYNETSSESEEITTSTEKNPIISTDEDGSGEKVSSTFGSGSVTPSVSILSSTVKMNIITSTSSSQMASTQTKKPQSSTLEQTTGQKSHETFIAQAYATQSTDMTSLVESPKASTSVESGPTDPKNEETQDADLTSTHQPTGVTGPAEISASSETKILVTTVPAEHISSEIISNVLLATASSSSQPDVTVQFDTTVSPVQPLTTFQESFEQVKSEITLTHRPHTDLSSQDVLQSTTHPMLPSHETSQDSNSTAVPAADSSEDSNHVSSGEGTDLSPDTDVQTFLPDDYDDDPDYGSPDPHRVESKPNPDVMPDRDVVVITTPPDVSPTSENPPFNSMNSSESGSEENATKPPVVAAAITVMALTPINTASISSSESGSESTSSSEESTATASTVKPDGDEVEENGPVSSDTVSVSSDSVSGEFMTTEIPNINSMGQQTLSKDEIQTVFKVNATASSKMESASADSTTEEEEVVSKINTGVSLHTERPLRTITEFTTSPAQAQSQLVLVTPVATTPLSVTKEDDELDSDSTAPSSNVEGKPPIKADTTTASPDTRLDLGHTVVGETVEIPGIHSCTENICLNGGSCFKTGSVQACSCAPGYTGDRCETDIDECQTNPCRNGGTCVDGVAFFTCVCLPSYSGLYCEEDTENCDYGWHKFQGHCYKYFPQRRNWDTAERECRMQGAHLASILSHEEQQFVNRLGQDYQWIGLNDKMFDSDFRWTDGSTMQYENWRPNQPDSFFSSGEDCVVMIWHEDGQWNDVPCNYHLTFTCKKGTVACSQPPLVENARTFGKKRDRYEINSLLRYQCRTGFIQRHVPTIRCRGDGQWDSPKITCMNPSSYQRTFIRRHQHNSLYSVNNFKKWQDEAFRFHHQRYRSRRDRTENKRKRQ</sequence>
<feature type="region of interest" description="Disordered" evidence="25">
    <location>
        <begin position="3355"/>
        <end position="3385"/>
    </location>
</feature>
<feature type="compositionally biased region" description="Low complexity" evidence="25">
    <location>
        <begin position="4957"/>
        <end position="4970"/>
    </location>
</feature>
<feature type="domain" description="Link" evidence="31">
    <location>
        <begin position="255"/>
        <end position="352"/>
    </location>
</feature>
<evidence type="ECO:0000256" key="21">
    <source>
        <dbReference type="ARBA" id="ARBA00044266"/>
    </source>
</evidence>
<feature type="compositionally biased region" description="Polar residues" evidence="25">
    <location>
        <begin position="2098"/>
        <end position="2111"/>
    </location>
</feature>
<feature type="compositionally biased region" description="Polar residues" evidence="25">
    <location>
        <begin position="4369"/>
        <end position="4383"/>
    </location>
</feature>
<evidence type="ECO:0000256" key="15">
    <source>
        <dbReference type="ARBA" id="ARBA00023290"/>
    </source>
</evidence>
<feature type="region of interest" description="Disordered" evidence="25">
    <location>
        <begin position="3610"/>
        <end position="3630"/>
    </location>
</feature>
<feature type="compositionally biased region" description="Low complexity" evidence="25">
    <location>
        <begin position="4612"/>
        <end position="4622"/>
    </location>
</feature>
<feature type="compositionally biased region" description="Polar residues" evidence="25">
    <location>
        <begin position="539"/>
        <end position="548"/>
    </location>
</feature>
<dbReference type="PROSITE" id="PS00022">
    <property type="entry name" value="EGF_1"/>
    <property type="match status" value="2"/>
</dbReference>